<keyword evidence="2" id="KW-0328">Glycosyltransferase</keyword>
<keyword evidence="6" id="KW-1185">Reference proteome</keyword>
<comment type="caution">
    <text evidence="5">The sequence shown here is derived from an EMBL/GenBank/DDBJ whole genome shotgun (WGS) entry which is preliminary data.</text>
</comment>
<dbReference type="Gene3D" id="3.90.550.10">
    <property type="entry name" value="Spore Coat Polysaccharide Biosynthesis Protein SpsA, Chain A"/>
    <property type="match status" value="1"/>
</dbReference>
<accession>A0ABV6KGT2</accession>
<comment type="similarity">
    <text evidence="1">Belongs to the glycosyltransferase 2 family.</text>
</comment>
<sequence>MPKISVILPVFNRVNYVSEAIESILNQTYTDFELILLDDGSTDGSTDILYKYKKMDNRIKVIRFPKNRGLVFVLNYGISIASGEYIARMDSDDISLPDRFSKQVSYLENHPEVGLCGAGIGKVAGTTDKWYLPFESEEIKCRLLFHCSFIHPSVMIRKKVLDDYNLRYNPEAIHAEDYELWRELVKVTKCINLNEVLVLYRVHSGQISEVNNTVQNHTADMVRKKQLRELGIEPTNEQMKLHIQLANKKIMKKAETIKWIQLILTQNNLYQNYDHHVLKKVLCNHAKISENELTDNTSIDKSLTSKKICFAILVYKNKELIKQLIRNIKFFCPNSLLVIFNGGQDPNLVNDLDNDVLTYPYSRKLKYGFTSIYLIEIMEWLQENDIHFDFLINLDCDVLFYRSGFEKYIEEQMADVDYMGIDIKTLDDEAYLLNNLKKEQNMWKQFFSIDPCYRVFNVCQIISKPLIEALLKYEKLEELKNSLQATHVFGMDEVIIIGMLRTFGFKYKRFPYPDSTTIRYRPHFTIKDFIATYNKYPNSYLCHPINRNNNDLTRNLIYALHYNESDRSRYRIDKYPWYNQDPLSYSPALPLLTNSGCEELVAREKNKLSHYYKNGKKYYKTETFTTNVKGNPLFFEGSDKNFEVITSTTDGKIVHWWRDNQSKSQSWHGPVKVTEIDAEPIYLIQLENHKLCFIGKVNNKLACWIRDDEGTWKCSEPLYVNENMDIFDRLSMYNFNNIYD</sequence>
<protein>
    <submittedName>
        <fullName evidence="5">Glycosyltransferase family 2 protein</fullName>
    </submittedName>
</protein>
<feature type="domain" description="Glycosyltransferase 2-like" evidence="4">
    <location>
        <begin position="5"/>
        <end position="163"/>
    </location>
</feature>
<keyword evidence="3" id="KW-0808">Transferase</keyword>
<evidence type="ECO:0000256" key="2">
    <source>
        <dbReference type="ARBA" id="ARBA00022676"/>
    </source>
</evidence>
<dbReference type="Proteomes" id="UP001589838">
    <property type="component" value="Unassembled WGS sequence"/>
</dbReference>
<evidence type="ECO:0000259" key="4">
    <source>
        <dbReference type="Pfam" id="PF00535"/>
    </source>
</evidence>
<dbReference type="PANTHER" id="PTHR43685">
    <property type="entry name" value="GLYCOSYLTRANSFERASE"/>
    <property type="match status" value="1"/>
</dbReference>
<dbReference type="EMBL" id="JBHLUX010000079">
    <property type="protein sequence ID" value="MFC0472494.1"/>
    <property type="molecule type" value="Genomic_DNA"/>
</dbReference>
<reference evidence="5 6" key="1">
    <citation type="submission" date="2024-09" db="EMBL/GenBank/DDBJ databases">
        <authorList>
            <person name="Sun Q."/>
            <person name="Mori K."/>
        </authorList>
    </citation>
    <scope>NUCLEOTIDE SEQUENCE [LARGE SCALE GENOMIC DNA]</scope>
    <source>
        <strain evidence="5 6">NCAIM B.02610</strain>
    </source>
</reference>
<evidence type="ECO:0000256" key="1">
    <source>
        <dbReference type="ARBA" id="ARBA00006739"/>
    </source>
</evidence>
<dbReference type="InterPro" id="IPR029044">
    <property type="entry name" value="Nucleotide-diphossugar_trans"/>
</dbReference>
<gene>
    <name evidence="5" type="ORF">ACFFHM_18915</name>
</gene>
<dbReference type="PANTHER" id="PTHR43685:SF5">
    <property type="entry name" value="GLYCOSYLTRANSFERASE EPSE-RELATED"/>
    <property type="match status" value="1"/>
</dbReference>
<evidence type="ECO:0000256" key="3">
    <source>
        <dbReference type="ARBA" id="ARBA00022679"/>
    </source>
</evidence>
<dbReference type="InterPro" id="IPR050834">
    <property type="entry name" value="Glycosyltransf_2"/>
</dbReference>
<evidence type="ECO:0000313" key="5">
    <source>
        <dbReference type="EMBL" id="MFC0472494.1"/>
    </source>
</evidence>
<proteinExistence type="inferred from homology"/>
<evidence type="ECO:0000313" key="6">
    <source>
        <dbReference type="Proteomes" id="UP001589838"/>
    </source>
</evidence>
<dbReference type="Pfam" id="PF00535">
    <property type="entry name" value="Glycos_transf_2"/>
    <property type="match status" value="1"/>
</dbReference>
<dbReference type="InterPro" id="IPR001173">
    <property type="entry name" value="Glyco_trans_2-like"/>
</dbReference>
<name>A0ABV6KGT2_9BACI</name>
<dbReference type="RefSeq" id="WP_335963408.1">
    <property type="nucleotide sequence ID" value="NZ_JAXBLX010000049.1"/>
</dbReference>
<organism evidence="5 6">
    <name type="scientific">Halalkalibacter kiskunsagensis</name>
    <dbReference type="NCBI Taxonomy" id="1548599"/>
    <lineage>
        <taxon>Bacteria</taxon>
        <taxon>Bacillati</taxon>
        <taxon>Bacillota</taxon>
        <taxon>Bacilli</taxon>
        <taxon>Bacillales</taxon>
        <taxon>Bacillaceae</taxon>
        <taxon>Halalkalibacter</taxon>
    </lineage>
</organism>
<dbReference type="SUPFAM" id="SSF53448">
    <property type="entry name" value="Nucleotide-diphospho-sugar transferases"/>
    <property type="match status" value="1"/>
</dbReference>